<dbReference type="Gene3D" id="3.40.50.1820">
    <property type="entry name" value="alpha/beta hydrolase"/>
    <property type="match status" value="1"/>
</dbReference>
<protein>
    <submittedName>
        <fullName evidence="6">Alpha/beta hydrolase</fullName>
    </submittedName>
</protein>
<reference evidence="6 7" key="1">
    <citation type="submission" date="2022-06" db="EMBL/GenBank/DDBJ databases">
        <title>Draft genome sequence of type strain Streptomyces rubrisoli DSM 42083.</title>
        <authorList>
            <person name="Duangmal K."/>
            <person name="Klaysubun C."/>
        </authorList>
    </citation>
    <scope>NUCLEOTIDE SEQUENCE [LARGE SCALE GENOMIC DNA]</scope>
    <source>
        <strain evidence="6 7">DSM 42083</strain>
    </source>
</reference>
<keyword evidence="3 6" id="KW-0378">Hydrolase</keyword>
<evidence type="ECO:0000259" key="5">
    <source>
        <dbReference type="Pfam" id="PF08386"/>
    </source>
</evidence>
<dbReference type="PANTHER" id="PTHR43248">
    <property type="entry name" value="2-SUCCINYL-6-HYDROXY-2,4-CYCLOHEXADIENE-1-CARBOXYLATE SYNTHASE"/>
    <property type="match status" value="1"/>
</dbReference>
<dbReference type="PANTHER" id="PTHR43248:SF29">
    <property type="entry name" value="TRIPEPTIDYL AMINOPEPTIDASE"/>
    <property type="match status" value="1"/>
</dbReference>
<comment type="caution">
    <text evidence="6">The sequence shown here is derived from an EMBL/GenBank/DDBJ whole genome shotgun (WGS) entry which is preliminary data.</text>
</comment>
<sequence length="557" mass="58887">MGPVRSRSPLSGMLARRGPGGVWIIVLAVLAVVALVLAALAYAATLPYAPYDPPSDSRDPRPDLRRYYQQTLSWTHCGRHGVSGGVRTPAAVSAMRCARLKVPLDYSAPAKGTLTLAVSRFGASGGRHRLGSLVFGFGGPGGSGVDQLAAHIGGLARLRQSYDLIGLDPRGWGRSHPLTCTDPRGAAPVAASADTAAPGDADPVDDAAVQLRTEAQQYADHARDCARLSGPMLPYVGTTNIARDLDVLRQALGDRKLNYFGTSYGSQLGAVYAHQFPHHTGRFVLDGIVDPTSDTKRTALARANEDERGIRDFLTDCLRRHGAECPFHGTVDTAEARLRRAYDALDGHPLAVRGAVLDQQTFSHALADSVFDQGEWHALRSALRALVIRRDALPLARLGGATGPGGAGVTRRVAAGDPPADNAYAASLAVRCRDSADRYTPQEAQAVLPSLVRAAPILGPLGVHELLACTGWVGGGDDSWRDVRAGGAPHILMVATATDPVTPHGGARRMAEATGVGVVLTYRGQGHGAYRLSECVRQRVDRFLRTGLMPADGSTCD</sequence>
<dbReference type="SUPFAM" id="SSF53474">
    <property type="entry name" value="alpha/beta-Hydrolases"/>
    <property type="match status" value="1"/>
</dbReference>
<evidence type="ECO:0000313" key="6">
    <source>
        <dbReference type="EMBL" id="MCQ4041187.1"/>
    </source>
</evidence>
<evidence type="ECO:0000256" key="2">
    <source>
        <dbReference type="ARBA" id="ARBA00022729"/>
    </source>
</evidence>
<dbReference type="Pfam" id="PF08386">
    <property type="entry name" value="Abhydrolase_4"/>
    <property type="match status" value="1"/>
</dbReference>
<dbReference type="Proteomes" id="UP001206206">
    <property type="component" value="Unassembled WGS sequence"/>
</dbReference>
<feature type="domain" description="Peptidase S33 tripeptidyl aminopeptidase-like C-terminal" evidence="5">
    <location>
        <begin position="458"/>
        <end position="556"/>
    </location>
</feature>
<evidence type="ECO:0000313" key="7">
    <source>
        <dbReference type="Proteomes" id="UP001206206"/>
    </source>
</evidence>
<dbReference type="GO" id="GO:0016787">
    <property type="term" value="F:hydrolase activity"/>
    <property type="evidence" value="ECO:0007669"/>
    <property type="project" value="UniProtKB-KW"/>
</dbReference>
<comment type="similarity">
    <text evidence="1">Belongs to the peptidase S33 family.</text>
</comment>
<dbReference type="InterPro" id="IPR029058">
    <property type="entry name" value="AB_hydrolase_fold"/>
</dbReference>
<keyword evidence="4" id="KW-0812">Transmembrane</keyword>
<dbReference type="RefSeq" id="WP_255925146.1">
    <property type="nucleotide sequence ID" value="NZ_JANFNH010000002.1"/>
</dbReference>
<proteinExistence type="inferred from homology"/>
<name>A0ABT1P738_9ACTN</name>
<keyword evidence="2" id="KW-0732">Signal</keyword>
<keyword evidence="4" id="KW-0472">Membrane</keyword>
<evidence type="ECO:0000256" key="4">
    <source>
        <dbReference type="SAM" id="Phobius"/>
    </source>
</evidence>
<keyword evidence="4" id="KW-1133">Transmembrane helix</keyword>
<gene>
    <name evidence="6" type="ORF">NON19_03875</name>
</gene>
<accession>A0ABT1P738</accession>
<organism evidence="6 7">
    <name type="scientific">Streptantibioticus rubrisoli</name>
    <dbReference type="NCBI Taxonomy" id="1387313"/>
    <lineage>
        <taxon>Bacteria</taxon>
        <taxon>Bacillati</taxon>
        <taxon>Actinomycetota</taxon>
        <taxon>Actinomycetes</taxon>
        <taxon>Kitasatosporales</taxon>
        <taxon>Streptomycetaceae</taxon>
        <taxon>Streptantibioticus</taxon>
    </lineage>
</organism>
<evidence type="ECO:0000256" key="1">
    <source>
        <dbReference type="ARBA" id="ARBA00010088"/>
    </source>
</evidence>
<dbReference type="InterPro" id="IPR013595">
    <property type="entry name" value="Pept_S33_TAP-like_C"/>
</dbReference>
<evidence type="ECO:0000256" key="3">
    <source>
        <dbReference type="ARBA" id="ARBA00022801"/>
    </source>
</evidence>
<keyword evidence="7" id="KW-1185">Reference proteome</keyword>
<dbReference type="EMBL" id="JANFNH010000002">
    <property type="protein sequence ID" value="MCQ4041187.1"/>
    <property type="molecule type" value="Genomic_DNA"/>
</dbReference>
<feature type="transmembrane region" description="Helical" evidence="4">
    <location>
        <begin position="21"/>
        <end position="44"/>
    </location>
</feature>
<dbReference type="InterPro" id="IPR051601">
    <property type="entry name" value="Serine_prot/Carboxylest_S33"/>
</dbReference>